<dbReference type="PANTHER" id="PTHR10026">
    <property type="entry name" value="CYCLIN"/>
    <property type="match status" value="1"/>
</dbReference>
<sequence>MLTLRDCHALFTSLDAEYGKKTLELIKRIDHDNFQLLKKIRKRIDKAVEVSNNNDGQVIVLLKLKWNKKNSPSKMGVDLYLLTCWVLEFLQLPITYPMNGYYGSAYKLFCDRRLLSPEPETISQSHCYNNGRQVIFIEKTVTSSATLSHVLLMNRTWGFSSQSDFLSALIIELISAIPFDFGAKWIFTPQQLYGATLMEVDVDGTLSYPVLQKDNAEKHSRPKPLSIEEEQCIRVFYENKLQEVCNNFHFPHKIQATALIYFKRFYLQWLTCIYAACKIEENHVSAEELGKGISQDHQMILNNEMISLEFDLIVYAPYRSVEGFVNNMEDFCKAGDELLQMLKALQDTARLEVDKMMLTDAPLLFPPGQLALAALRNSNVLHKVLDFESYLNSIISHQNHMHTVSELIGSLNAIDSWVKKYKFPSEKELKHINRKLKSCWGLSSHDEYFLYPYTAFLFFFFFESSAKFPFVLMCYTDAGGFAGEDCTAFKGGYHFHDAKD</sequence>
<gene>
    <name evidence="5" type="ORF">G2W53_023358</name>
</gene>
<dbReference type="GO" id="GO:0005634">
    <property type="term" value="C:nucleus"/>
    <property type="evidence" value="ECO:0007669"/>
    <property type="project" value="UniProtKB-ARBA"/>
</dbReference>
<keyword evidence="2" id="KW-0195">Cyclin</keyword>
<evidence type="ECO:0000313" key="5">
    <source>
        <dbReference type="EMBL" id="KAF7817903.1"/>
    </source>
</evidence>
<dbReference type="CDD" id="cd20586">
    <property type="entry name" value="CYCLIN_AcCycH_rpt2"/>
    <property type="match status" value="1"/>
</dbReference>
<dbReference type="InterPro" id="IPR013763">
    <property type="entry name" value="Cyclin-like_dom"/>
</dbReference>
<keyword evidence="1" id="KW-0132">Cell division</keyword>
<dbReference type="InterPro" id="IPR036915">
    <property type="entry name" value="Cyclin-like_sf"/>
</dbReference>
<dbReference type="Gene3D" id="1.10.472.10">
    <property type="entry name" value="Cyclin-like"/>
    <property type="match status" value="2"/>
</dbReference>
<dbReference type="SUPFAM" id="SSF47954">
    <property type="entry name" value="Cyclin-like"/>
    <property type="match status" value="2"/>
</dbReference>
<keyword evidence="6" id="KW-1185">Reference proteome</keyword>
<accession>A0A834T9F6</accession>
<evidence type="ECO:0000256" key="2">
    <source>
        <dbReference type="ARBA" id="ARBA00023127"/>
    </source>
</evidence>
<dbReference type="EMBL" id="JAAIUW010000008">
    <property type="protein sequence ID" value="KAF7817903.1"/>
    <property type="molecule type" value="Genomic_DNA"/>
</dbReference>
<dbReference type="AlphaFoldDB" id="A0A834T9F6"/>
<protein>
    <submittedName>
        <fullName evidence="5">Cyclin-H1-1</fullName>
    </submittedName>
</protein>
<dbReference type="FunFam" id="1.10.472.10:FF:000029">
    <property type="entry name" value="Cyclin h"/>
    <property type="match status" value="1"/>
</dbReference>
<dbReference type="InterPro" id="IPR031658">
    <property type="entry name" value="Cyclin_C_2"/>
</dbReference>
<organism evidence="5 6">
    <name type="scientific">Senna tora</name>
    <dbReference type="NCBI Taxonomy" id="362788"/>
    <lineage>
        <taxon>Eukaryota</taxon>
        <taxon>Viridiplantae</taxon>
        <taxon>Streptophyta</taxon>
        <taxon>Embryophyta</taxon>
        <taxon>Tracheophyta</taxon>
        <taxon>Spermatophyta</taxon>
        <taxon>Magnoliopsida</taxon>
        <taxon>eudicotyledons</taxon>
        <taxon>Gunneridae</taxon>
        <taxon>Pentapetalae</taxon>
        <taxon>rosids</taxon>
        <taxon>fabids</taxon>
        <taxon>Fabales</taxon>
        <taxon>Fabaceae</taxon>
        <taxon>Caesalpinioideae</taxon>
        <taxon>Cassia clade</taxon>
        <taxon>Senna</taxon>
    </lineage>
</organism>
<keyword evidence="3" id="KW-0131">Cell cycle</keyword>
<dbReference type="InterPro" id="IPR043198">
    <property type="entry name" value="Cyclin/Ssn8"/>
</dbReference>
<evidence type="ECO:0000256" key="3">
    <source>
        <dbReference type="ARBA" id="ARBA00023306"/>
    </source>
</evidence>
<feature type="domain" description="Cyclin-like" evidence="4">
    <location>
        <begin position="239"/>
        <end position="309"/>
    </location>
</feature>
<dbReference type="GO" id="GO:0016538">
    <property type="term" value="F:cyclin-dependent protein serine/threonine kinase regulator activity"/>
    <property type="evidence" value="ECO:0007669"/>
    <property type="project" value="InterPro"/>
</dbReference>
<name>A0A834T9F6_9FABA</name>
<dbReference type="OrthoDB" id="340962at2759"/>
<evidence type="ECO:0000259" key="4">
    <source>
        <dbReference type="SMART" id="SM00385"/>
    </source>
</evidence>
<evidence type="ECO:0000256" key="1">
    <source>
        <dbReference type="ARBA" id="ARBA00022618"/>
    </source>
</evidence>
<dbReference type="SMART" id="SM00385">
    <property type="entry name" value="CYCLIN"/>
    <property type="match status" value="1"/>
</dbReference>
<dbReference type="Pfam" id="PF16899">
    <property type="entry name" value="Cyclin_C_2"/>
    <property type="match status" value="1"/>
</dbReference>
<dbReference type="GO" id="GO:0051301">
    <property type="term" value="P:cell division"/>
    <property type="evidence" value="ECO:0007669"/>
    <property type="project" value="UniProtKB-KW"/>
</dbReference>
<proteinExistence type="predicted"/>
<evidence type="ECO:0000313" key="6">
    <source>
        <dbReference type="Proteomes" id="UP000634136"/>
    </source>
</evidence>
<comment type="caution">
    <text evidence="5">The sequence shown here is derived from an EMBL/GenBank/DDBJ whole genome shotgun (WGS) entry which is preliminary data.</text>
</comment>
<reference evidence="5" key="1">
    <citation type="submission" date="2020-09" db="EMBL/GenBank/DDBJ databases">
        <title>Genome-Enabled Discovery of Anthraquinone Biosynthesis in Senna tora.</title>
        <authorList>
            <person name="Kang S.-H."/>
            <person name="Pandey R.P."/>
            <person name="Lee C.-M."/>
            <person name="Sim J.-S."/>
            <person name="Jeong J.-T."/>
            <person name="Choi B.-S."/>
            <person name="Jung M."/>
            <person name="Ginzburg D."/>
            <person name="Zhao K."/>
            <person name="Won S.Y."/>
            <person name="Oh T.-J."/>
            <person name="Yu Y."/>
            <person name="Kim N.-H."/>
            <person name="Lee O.R."/>
            <person name="Lee T.-H."/>
            <person name="Bashyal P."/>
            <person name="Kim T.-S."/>
            <person name="Lee W.-H."/>
            <person name="Kawkins C."/>
            <person name="Kim C.-K."/>
            <person name="Kim J.S."/>
            <person name="Ahn B.O."/>
            <person name="Rhee S.Y."/>
            <person name="Sohng J.K."/>
        </authorList>
    </citation>
    <scope>NUCLEOTIDE SEQUENCE</scope>
    <source>
        <tissue evidence="5">Leaf</tissue>
    </source>
</reference>
<dbReference type="GO" id="GO:0006357">
    <property type="term" value="P:regulation of transcription by RNA polymerase II"/>
    <property type="evidence" value="ECO:0007669"/>
    <property type="project" value="InterPro"/>
</dbReference>
<dbReference type="Proteomes" id="UP000634136">
    <property type="component" value="Unassembled WGS sequence"/>
</dbReference>